<dbReference type="Pfam" id="PF07859">
    <property type="entry name" value="Abhydrolase_3"/>
    <property type="match status" value="1"/>
</dbReference>
<evidence type="ECO:0000259" key="2">
    <source>
        <dbReference type="Pfam" id="PF07859"/>
    </source>
</evidence>
<proteinExistence type="predicted"/>
<organism evidence="3 4">
    <name type="scientific">Coemansia brasiliensis</name>
    <dbReference type="NCBI Taxonomy" id="2650707"/>
    <lineage>
        <taxon>Eukaryota</taxon>
        <taxon>Fungi</taxon>
        <taxon>Fungi incertae sedis</taxon>
        <taxon>Zoopagomycota</taxon>
        <taxon>Kickxellomycotina</taxon>
        <taxon>Kickxellomycetes</taxon>
        <taxon>Kickxellales</taxon>
        <taxon>Kickxellaceae</taxon>
        <taxon>Coemansia</taxon>
    </lineage>
</organism>
<sequence>LGHRLGGLLLLSPWSDLTTERPSLKRNAKYDFLCAPPLASPLSPARTFYAPGRRLSQELLDEMAHPLVSPVYADFTDFPPTLIQAGEKEIIVDEISQLYENILAHNPGARRGRYVYECYADMIHVFHQFLGLPDAQYAIARAGEFVRNL</sequence>
<dbReference type="OrthoDB" id="408631at2759"/>
<keyword evidence="4" id="KW-1185">Reference proteome</keyword>
<name>A0A9W8I2H2_9FUNG</name>
<gene>
    <name evidence="3" type="ORF">IWW36_004894</name>
</gene>
<protein>
    <recommendedName>
        <fullName evidence="2">Alpha/beta hydrolase fold-3 domain-containing protein</fullName>
    </recommendedName>
</protein>
<comment type="caution">
    <text evidence="3">The sequence shown here is derived from an EMBL/GenBank/DDBJ whole genome shotgun (WGS) entry which is preliminary data.</text>
</comment>
<dbReference type="EMBL" id="JANBUW010000874">
    <property type="protein sequence ID" value="KAJ2845165.1"/>
    <property type="molecule type" value="Genomic_DNA"/>
</dbReference>
<dbReference type="SUPFAM" id="SSF53474">
    <property type="entry name" value="alpha/beta-Hydrolases"/>
    <property type="match status" value="1"/>
</dbReference>
<evidence type="ECO:0000313" key="4">
    <source>
        <dbReference type="Proteomes" id="UP001139887"/>
    </source>
</evidence>
<dbReference type="InterPro" id="IPR013094">
    <property type="entry name" value="AB_hydrolase_3"/>
</dbReference>
<feature type="non-terminal residue" evidence="3">
    <location>
        <position position="1"/>
    </location>
</feature>
<dbReference type="InterPro" id="IPR029058">
    <property type="entry name" value="AB_hydrolase_fold"/>
</dbReference>
<evidence type="ECO:0000256" key="1">
    <source>
        <dbReference type="ARBA" id="ARBA00022801"/>
    </source>
</evidence>
<dbReference type="Gene3D" id="3.40.50.1820">
    <property type="entry name" value="alpha/beta hydrolase"/>
    <property type="match status" value="1"/>
</dbReference>
<keyword evidence="1" id="KW-0378">Hydrolase</keyword>
<dbReference type="Proteomes" id="UP001139887">
    <property type="component" value="Unassembled WGS sequence"/>
</dbReference>
<dbReference type="PANTHER" id="PTHR48081">
    <property type="entry name" value="AB HYDROLASE SUPERFAMILY PROTEIN C4A8.06C"/>
    <property type="match status" value="1"/>
</dbReference>
<dbReference type="AlphaFoldDB" id="A0A9W8I2H2"/>
<accession>A0A9W8I2H2</accession>
<dbReference type="InterPro" id="IPR050300">
    <property type="entry name" value="GDXG_lipolytic_enzyme"/>
</dbReference>
<evidence type="ECO:0000313" key="3">
    <source>
        <dbReference type="EMBL" id="KAJ2845165.1"/>
    </source>
</evidence>
<feature type="domain" description="Alpha/beta hydrolase fold-3" evidence="2">
    <location>
        <begin position="5"/>
        <end position="127"/>
    </location>
</feature>
<reference evidence="3" key="1">
    <citation type="submission" date="2022-07" db="EMBL/GenBank/DDBJ databases">
        <title>Phylogenomic reconstructions and comparative analyses of Kickxellomycotina fungi.</title>
        <authorList>
            <person name="Reynolds N.K."/>
            <person name="Stajich J.E."/>
            <person name="Barry K."/>
            <person name="Grigoriev I.V."/>
            <person name="Crous P."/>
            <person name="Smith M.E."/>
        </authorList>
    </citation>
    <scope>NUCLEOTIDE SEQUENCE</scope>
    <source>
        <strain evidence="3">NRRL 1566</strain>
    </source>
</reference>
<dbReference type="GO" id="GO:0016787">
    <property type="term" value="F:hydrolase activity"/>
    <property type="evidence" value="ECO:0007669"/>
    <property type="project" value="UniProtKB-KW"/>
</dbReference>
<dbReference type="PANTHER" id="PTHR48081:SF8">
    <property type="entry name" value="ALPHA_BETA HYDROLASE FOLD-3 DOMAIN-CONTAINING PROTEIN-RELATED"/>
    <property type="match status" value="1"/>
</dbReference>